<comment type="caution">
    <text evidence="1">The sequence shown here is derived from an EMBL/GenBank/DDBJ whole genome shotgun (WGS) entry which is preliminary data.</text>
</comment>
<dbReference type="InterPro" id="IPR008042">
    <property type="entry name" value="Retrotrans_Pao"/>
</dbReference>
<proteinExistence type="predicted"/>
<evidence type="ECO:0000313" key="2">
    <source>
        <dbReference type="Proteomes" id="UP000887116"/>
    </source>
</evidence>
<dbReference type="Proteomes" id="UP000887116">
    <property type="component" value="Unassembled WGS sequence"/>
</dbReference>
<keyword evidence="2" id="KW-1185">Reference proteome</keyword>
<accession>A0A8X6F6C8</accession>
<protein>
    <submittedName>
        <fullName evidence="1">DUF5641 domain-containing protein</fullName>
    </submittedName>
</protein>
<reference evidence="1" key="1">
    <citation type="submission" date="2020-07" db="EMBL/GenBank/DDBJ databases">
        <title>Multicomponent nature underlies the extraordinary mechanical properties of spider dragline silk.</title>
        <authorList>
            <person name="Kono N."/>
            <person name="Nakamura H."/>
            <person name="Mori M."/>
            <person name="Yoshida Y."/>
            <person name="Ohtoshi R."/>
            <person name="Malay A.D."/>
            <person name="Moran D.A.P."/>
            <person name="Tomita M."/>
            <person name="Numata K."/>
            <person name="Arakawa K."/>
        </authorList>
    </citation>
    <scope>NUCLEOTIDE SEQUENCE</scope>
</reference>
<dbReference type="Pfam" id="PF05380">
    <property type="entry name" value="Peptidase_A17"/>
    <property type="match status" value="1"/>
</dbReference>
<gene>
    <name evidence="1" type="primary">AVEN_122918_1</name>
    <name evidence="1" type="ORF">TNCT_638301</name>
</gene>
<dbReference type="AlphaFoldDB" id="A0A8X6F6C8"/>
<name>A0A8X6F6C8_TRICU</name>
<evidence type="ECO:0000313" key="1">
    <source>
        <dbReference type="EMBL" id="GFQ71617.1"/>
    </source>
</evidence>
<organism evidence="1 2">
    <name type="scientific">Trichonephila clavata</name>
    <name type="common">Joro spider</name>
    <name type="synonym">Nephila clavata</name>
    <dbReference type="NCBI Taxonomy" id="2740835"/>
    <lineage>
        <taxon>Eukaryota</taxon>
        <taxon>Metazoa</taxon>
        <taxon>Ecdysozoa</taxon>
        <taxon>Arthropoda</taxon>
        <taxon>Chelicerata</taxon>
        <taxon>Arachnida</taxon>
        <taxon>Araneae</taxon>
        <taxon>Araneomorphae</taxon>
        <taxon>Entelegynae</taxon>
        <taxon>Araneoidea</taxon>
        <taxon>Nephilidae</taxon>
        <taxon>Trichonephila</taxon>
    </lineage>
</organism>
<dbReference type="EMBL" id="BMAO01001199">
    <property type="protein sequence ID" value="GFQ71617.1"/>
    <property type="molecule type" value="Genomic_DNA"/>
</dbReference>
<sequence>MIYHGVYFVMRARPCQLVQARARVAPIYPSTIPRLELLACTIASRFVNTTKIHVGLEKVQSAADRNNVNVLHWIKRRENWGTLVKNRVREWPLSETCPERTIIDSERKTTVA</sequence>